<evidence type="ECO:0000256" key="1">
    <source>
        <dbReference type="SAM" id="MobiDB-lite"/>
    </source>
</evidence>
<feature type="non-terminal residue" evidence="2">
    <location>
        <position position="147"/>
    </location>
</feature>
<dbReference type="AlphaFoldDB" id="A0A7J8T9I6"/>
<gene>
    <name evidence="2" type="ORF">Godav_025813</name>
</gene>
<comment type="caution">
    <text evidence="2">The sequence shown here is derived from an EMBL/GenBank/DDBJ whole genome shotgun (WGS) entry which is preliminary data.</text>
</comment>
<protein>
    <submittedName>
        <fullName evidence="2">Uncharacterized protein</fullName>
    </submittedName>
</protein>
<reference evidence="2 3" key="1">
    <citation type="journal article" date="2019" name="Genome Biol. Evol.">
        <title>Insights into the evolution of the New World diploid cottons (Gossypium, subgenus Houzingenia) based on genome sequencing.</title>
        <authorList>
            <person name="Grover C.E."/>
            <person name="Arick M.A. 2nd"/>
            <person name="Thrash A."/>
            <person name="Conover J.L."/>
            <person name="Sanders W.S."/>
            <person name="Peterson D.G."/>
            <person name="Frelichowski J.E."/>
            <person name="Scheffler J.A."/>
            <person name="Scheffler B.E."/>
            <person name="Wendel J.F."/>
        </authorList>
    </citation>
    <scope>NUCLEOTIDE SEQUENCE [LARGE SCALE GENOMIC DNA]</scope>
    <source>
        <strain evidence="2">27</strain>
        <tissue evidence="2">Leaf</tissue>
    </source>
</reference>
<proteinExistence type="predicted"/>
<accession>A0A7J8T9I6</accession>
<dbReference type="Proteomes" id="UP000593561">
    <property type="component" value="Unassembled WGS sequence"/>
</dbReference>
<sequence length="147" mass="17100">MSRNPVEKEKIKKDPNYTLALKAESNLIGKENMKFNAFLNKVRVQSSYTGGTELLSTNFITSMEENNKVWRAQRTSKETDVAEPIEKQEEASITREDNKLDESKYKTVNFSNITKKTSWKRRAQIFMLNQEKSDNGTRKRKTPEETD</sequence>
<feature type="compositionally biased region" description="Basic and acidic residues" evidence="1">
    <location>
        <begin position="131"/>
        <end position="147"/>
    </location>
</feature>
<evidence type="ECO:0000313" key="3">
    <source>
        <dbReference type="Proteomes" id="UP000593561"/>
    </source>
</evidence>
<organism evidence="2 3">
    <name type="scientific">Gossypium davidsonii</name>
    <name type="common">Davidson's cotton</name>
    <name type="synonym">Gossypium klotzschianum subsp. davidsonii</name>
    <dbReference type="NCBI Taxonomy" id="34287"/>
    <lineage>
        <taxon>Eukaryota</taxon>
        <taxon>Viridiplantae</taxon>
        <taxon>Streptophyta</taxon>
        <taxon>Embryophyta</taxon>
        <taxon>Tracheophyta</taxon>
        <taxon>Spermatophyta</taxon>
        <taxon>Magnoliopsida</taxon>
        <taxon>eudicotyledons</taxon>
        <taxon>Gunneridae</taxon>
        <taxon>Pentapetalae</taxon>
        <taxon>rosids</taxon>
        <taxon>malvids</taxon>
        <taxon>Malvales</taxon>
        <taxon>Malvaceae</taxon>
        <taxon>Malvoideae</taxon>
        <taxon>Gossypium</taxon>
    </lineage>
</organism>
<feature type="region of interest" description="Disordered" evidence="1">
    <location>
        <begin position="126"/>
        <end position="147"/>
    </location>
</feature>
<dbReference type="EMBL" id="JABFAC010238477">
    <property type="protein sequence ID" value="MBA0634536.1"/>
    <property type="molecule type" value="Genomic_DNA"/>
</dbReference>
<keyword evidence="3" id="KW-1185">Reference proteome</keyword>
<name>A0A7J8T9I6_GOSDV</name>
<evidence type="ECO:0000313" key="2">
    <source>
        <dbReference type="EMBL" id="MBA0634536.1"/>
    </source>
</evidence>